<feature type="domain" description="CBS" evidence="3">
    <location>
        <begin position="85"/>
        <end position="142"/>
    </location>
</feature>
<gene>
    <name evidence="4" type="ORF">KQY15_06820</name>
</gene>
<dbReference type="InterPro" id="IPR051257">
    <property type="entry name" value="Diverse_CBS-Domain"/>
</dbReference>
<dbReference type="RefSeq" id="WP_217668431.1">
    <property type="nucleotide sequence ID" value="NZ_JAHRID010000002.1"/>
</dbReference>
<dbReference type="PANTHER" id="PTHR43080">
    <property type="entry name" value="CBS DOMAIN-CONTAINING PROTEIN CBSX3, MITOCHONDRIAL"/>
    <property type="match status" value="1"/>
</dbReference>
<comment type="caution">
    <text evidence="4">The sequence shown here is derived from an EMBL/GenBank/DDBJ whole genome shotgun (WGS) entry which is preliminary data.</text>
</comment>
<reference evidence="4 5" key="1">
    <citation type="submission" date="2021-06" db="EMBL/GenBank/DDBJ databases">
        <title>Rheinheimera indica sp. nov., isolated from deep-sea sediment.</title>
        <authorList>
            <person name="Wang Z."/>
            <person name="Zhang X.-Y."/>
        </authorList>
    </citation>
    <scope>NUCLEOTIDE SEQUENCE [LARGE SCALE GENOMIC DNA]</scope>
    <source>
        <strain evidence="4 5">SM2107</strain>
    </source>
</reference>
<protein>
    <submittedName>
        <fullName evidence="4">CBS domain-containing protein</fullName>
    </submittedName>
</protein>
<accession>A0ABS6MJ11</accession>
<dbReference type="Pfam" id="PF00571">
    <property type="entry name" value="CBS"/>
    <property type="match status" value="2"/>
</dbReference>
<evidence type="ECO:0000313" key="5">
    <source>
        <dbReference type="Proteomes" id="UP000704611"/>
    </source>
</evidence>
<name>A0ABS6MJ11_9GAMM</name>
<sequence>MTIATVAELMTADPLCVQRSDSLKDAHDLMREKNVRHIPVIDANGELAGMLTQKIMIAKVMGLMAQYGAAALERKEKQVLVSELMATDFAAITAEQPLTEVADYFVANRHGCLPVIDSDNKITGILTSSDFVRLAARLLKASTQG</sequence>
<feature type="domain" description="CBS" evidence="3">
    <location>
        <begin position="10"/>
        <end position="72"/>
    </location>
</feature>
<evidence type="ECO:0000256" key="1">
    <source>
        <dbReference type="ARBA" id="ARBA00023122"/>
    </source>
</evidence>
<evidence type="ECO:0000256" key="2">
    <source>
        <dbReference type="PROSITE-ProRule" id="PRU00703"/>
    </source>
</evidence>
<dbReference type="SMART" id="SM00116">
    <property type="entry name" value="CBS"/>
    <property type="match status" value="2"/>
</dbReference>
<evidence type="ECO:0000313" key="4">
    <source>
        <dbReference type="EMBL" id="MBV2128803.1"/>
    </source>
</evidence>
<evidence type="ECO:0000259" key="3">
    <source>
        <dbReference type="PROSITE" id="PS51371"/>
    </source>
</evidence>
<dbReference type="Proteomes" id="UP000704611">
    <property type="component" value="Unassembled WGS sequence"/>
</dbReference>
<dbReference type="PANTHER" id="PTHR43080:SF2">
    <property type="entry name" value="CBS DOMAIN-CONTAINING PROTEIN"/>
    <property type="match status" value="1"/>
</dbReference>
<dbReference type="EMBL" id="JAHRID010000002">
    <property type="protein sequence ID" value="MBV2128803.1"/>
    <property type="molecule type" value="Genomic_DNA"/>
</dbReference>
<organism evidence="4 5">
    <name type="scientific">Arsukibacterium indicum</name>
    <dbReference type="NCBI Taxonomy" id="2848612"/>
    <lineage>
        <taxon>Bacteria</taxon>
        <taxon>Pseudomonadati</taxon>
        <taxon>Pseudomonadota</taxon>
        <taxon>Gammaproteobacteria</taxon>
        <taxon>Chromatiales</taxon>
        <taxon>Chromatiaceae</taxon>
        <taxon>Arsukibacterium</taxon>
    </lineage>
</organism>
<proteinExistence type="predicted"/>
<keyword evidence="1 2" id="KW-0129">CBS domain</keyword>
<dbReference type="PROSITE" id="PS51371">
    <property type="entry name" value="CBS"/>
    <property type="match status" value="2"/>
</dbReference>
<dbReference type="InterPro" id="IPR000644">
    <property type="entry name" value="CBS_dom"/>
</dbReference>
<keyword evidence="5" id="KW-1185">Reference proteome</keyword>